<dbReference type="InterPro" id="IPR026082">
    <property type="entry name" value="ABCA"/>
</dbReference>
<dbReference type="GO" id="GO:0005319">
    <property type="term" value="F:lipid transporter activity"/>
    <property type="evidence" value="ECO:0007669"/>
    <property type="project" value="TreeGrafter"/>
</dbReference>
<keyword evidence="1" id="KW-0813">Transport</keyword>
<dbReference type="GO" id="GO:0016020">
    <property type="term" value="C:membrane"/>
    <property type="evidence" value="ECO:0007669"/>
    <property type="project" value="InterPro"/>
</dbReference>
<keyword evidence="2" id="KW-0677">Repeat</keyword>
<feature type="transmembrane region" description="Helical" evidence="3">
    <location>
        <begin position="38"/>
        <end position="59"/>
    </location>
</feature>
<evidence type="ECO:0000313" key="4">
    <source>
        <dbReference type="EMBL" id="CAF4058215.1"/>
    </source>
</evidence>
<proteinExistence type="predicted"/>
<feature type="transmembrane region" description="Helical" evidence="3">
    <location>
        <begin position="267"/>
        <end position="287"/>
    </location>
</feature>
<keyword evidence="3" id="KW-0812">Transmembrane</keyword>
<feature type="transmembrane region" description="Helical" evidence="3">
    <location>
        <begin position="294"/>
        <end position="313"/>
    </location>
</feature>
<sequence length="424" mass="48406">MEPDRNSHRHGGCIKFLSDFRALFIKTFLLAIRKPGQTITEILLAYTFMGFLLGMRYILDRRYSSAYRIPAFRPQDALFFNTSANVIYYYPGNTCAETIVNNAIDDITAEWPTFNNTIQVMTDPTLASTPNTTILSIYAFIYFTNLDSCTDASTMPDEVQYTLRLQENGPFYYRAQSVKISPNDYMWKRAPEDFCQGNSTIANYTNRFVGIQYSIDMNIIKYVTNTTQDLTSSVSVVTGLSMLVMPSSGARANSISKALFNSTHWTVLWTILFVYSIQVSAFSVLFGQFFKRPLLAKLLGFVVWVITFIDFYPGVPVGARYFLCIFPNTGLMFCLQVLLQYERRTIGITTFSQLYSNIFPYPLYIGICLLLMLIYSVIYLFLAIYVERVNPGEFGVAQSWNYLFKRSYWKPSATSVVKPSDSNG</sequence>
<keyword evidence="3" id="KW-1133">Transmembrane helix</keyword>
<organism evidence="4 5">
    <name type="scientific">Adineta steineri</name>
    <dbReference type="NCBI Taxonomy" id="433720"/>
    <lineage>
        <taxon>Eukaryota</taxon>
        <taxon>Metazoa</taxon>
        <taxon>Spiralia</taxon>
        <taxon>Gnathifera</taxon>
        <taxon>Rotifera</taxon>
        <taxon>Eurotatoria</taxon>
        <taxon>Bdelloidea</taxon>
        <taxon>Adinetida</taxon>
        <taxon>Adinetidae</taxon>
        <taxon>Adineta</taxon>
    </lineage>
</organism>
<feature type="transmembrane region" description="Helical" evidence="3">
    <location>
        <begin position="230"/>
        <end position="247"/>
    </location>
</feature>
<dbReference type="PANTHER" id="PTHR19229">
    <property type="entry name" value="ATP-BINDING CASSETTE TRANSPORTER SUBFAMILY A ABCA"/>
    <property type="match status" value="1"/>
</dbReference>
<accession>A0A819SE15</accession>
<comment type="caution">
    <text evidence="4">The sequence shown here is derived from an EMBL/GenBank/DDBJ whole genome shotgun (WGS) entry which is preliminary data.</text>
</comment>
<protein>
    <submittedName>
        <fullName evidence="4">Uncharacterized protein</fullName>
    </submittedName>
</protein>
<evidence type="ECO:0000313" key="5">
    <source>
        <dbReference type="Proteomes" id="UP000663844"/>
    </source>
</evidence>
<dbReference type="AlphaFoldDB" id="A0A819SE15"/>
<gene>
    <name evidence="4" type="ORF">OXD698_LOCUS32959</name>
</gene>
<reference evidence="4" key="1">
    <citation type="submission" date="2021-02" db="EMBL/GenBank/DDBJ databases">
        <authorList>
            <person name="Nowell W R."/>
        </authorList>
    </citation>
    <scope>NUCLEOTIDE SEQUENCE</scope>
</reference>
<keyword evidence="3" id="KW-0472">Membrane</keyword>
<dbReference type="Proteomes" id="UP000663844">
    <property type="component" value="Unassembled WGS sequence"/>
</dbReference>
<feature type="transmembrane region" description="Helical" evidence="3">
    <location>
        <begin position="361"/>
        <end position="386"/>
    </location>
</feature>
<dbReference type="GO" id="GO:0140359">
    <property type="term" value="F:ABC-type transporter activity"/>
    <property type="evidence" value="ECO:0007669"/>
    <property type="project" value="InterPro"/>
</dbReference>
<dbReference type="EMBL" id="CAJOAZ010004419">
    <property type="protein sequence ID" value="CAF4058215.1"/>
    <property type="molecule type" value="Genomic_DNA"/>
</dbReference>
<feature type="transmembrane region" description="Helical" evidence="3">
    <location>
        <begin position="319"/>
        <end position="341"/>
    </location>
</feature>
<evidence type="ECO:0000256" key="1">
    <source>
        <dbReference type="ARBA" id="ARBA00022448"/>
    </source>
</evidence>
<dbReference type="PANTHER" id="PTHR19229:SF36">
    <property type="entry name" value="ATP-BINDING CASSETTE SUB-FAMILY A MEMBER 2"/>
    <property type="match status" value="1"/>
</dbReference>
<evidence type="ECO:0000256" key="3">
    <source>
        <dbReference type="SAM" id="Phobius"/>
    </source>
</evidence>
<feature type="non-terminal residue" evidence="4">
    <location>
        <position position="1"/>
    </location>
</feature>
<evidence type="ECO:0000256" key="2">
    <source>
        <dbReference type="ARBA" id="ARBA00022737"/>
    </source>
</evidence>
<name>A0A819SE15_9BILA</name>